<dbReference type="NCBIfam" id="NF006970">
    <property type="entry name" value="PRK09441.1-3"/>
    <property type="match status" value="1"/>
</dbReference>
<dbReference type="PROSITE" id="PS51257">
    <property type="entry name" value="PROKAR_LIPOPROTEIN"/>
    <property type="match status" value="1"/>
</dbReference>
<evidence type="ECO:0000256" key="5">
    <source>
        <dbReference type="ARBA" id="ARBA00023277"/>
    </source>
</evidence>
<keyword evidence="6" id="KW-0326">Glycosidase</keyword>
<accession>A0ABQ1WF89</accession>
<dbReference type="InterPro" id="IPR013780">
    <property type="entry name" value="Glyco_hydro_b"/>
</dbReference>
<dbReference type="InterPro" id="IPR017853">
    <property type="entry name" value="GH"/>
</dbReference>
<keyword evidence="4" id="KW-0378">Hydrolase</keyword>
<dbReference type="Gene3D" id="2.60.40.1180">
    <property type="entry name" value="Golgi alpha-mannosidase II"/>
    <property type="match status" value="1"/>
</dbReference>
<feature type="region of interest" description="Disordered" evidence="7">
    <location>
        <begin position="24"/>
        <end position="46"/>
    </location>
</feature>
<feature type="chain" id="PRO_5046102661" evidence="8">
    <location>
        <begin position="24"/>
        <end position="484"/>
    </location>
</feature>
<feature type="compositionally biased region" description="Acidic residues" evidence="7">
    <location>
        <begin position="24"/>
        <end position="35"/>
    </location>
</feature>
<evidence type="ECO:0000256" key="6">
    <source>
        <dbReference type="ARBA" id="ARBA00023295"/>
    </source>
</evidence>
<dbReference type="Pfam" id="PF09154">
    <property type="entry name" value="Alpha-amy_C_pro"/>
    <property type="match status" value="1"/>
</dbReference>
<evidence type="ECO:0000313" key="10">
    <source>
        <dbReference type="EMBL" id="GGG26291.1"/>
    </source>
</evidence>
<dbReference type="SMART" id="SM00642">
    <property type="entry name" value="Aamy"/>
    <property type="match status" value="1"/>
</dbReference>
<dbReference type="PANTHER" id="PTHR43447">
    <property type="entry name" value="ALPHA-AMYLASE"/>
    <property type="match status" value="1"/>
</dbReference>
<evidence type="ECO:0000256" key="2">
    <source>
        <dbReference type="ARBA" id="ARBA00008061"/>
    </source>
</evidence>
<keyword evidence="11" id="KW-1185">Reference proteome</keyword>
<dbReference type="SUPFAM" id="SSF51445">
    <property type="entry name" value="(Trans)glycosidases"/>
    <property type="match status" value="1"/>
</dbReference>
<keyword evidence="3" id="KW-0479">Metal-binding</keyword>
<sequence>MKKIKYFNVFMLAVTLIFSSCSTDDDNNDPLDPTDDGIGTEQPTPAEPEAIDLAAFDNDQRVMMQAFYWDVEPRFEWWDLLSEKVPGWADAGVDRIWLPVASKGQSGPFSMGYDPSDYYDFGNYEQQGTVETRFGSREELENLIATAHDNDLEVIADIVINHNSGGGLQYNPYRDYETYTLFNEENGNASGMFNRTYEDFYPNSVSEYDPGSLFYPETNLDHHLDRVQNWLWKDENSVAKYYKNVMGFDGWRFDYVKGFEPWVVKEWLAEVGGFSVGENFDGNPDVLRDWIEASGSAAFDFSTFYKLEESLDRFKDLTNLEKDMLWKTDPENAVTFTANHDTEKDDNVDNYIASQNKLKAYAYILTHPGYPTIFYSDYENADFQDEIKQMIAIHNSIATGETEILYVDNDEYVMKRSGTGTNPGLILYISISNNTKRRTVSSNWNNITLMDYSGNSSYNPTSDENGMVQIEAPSNGYAIYSITK</sequence>
<evidence type="ECO:0000256" key="4">
    <source>
        <dbReference type="ARBA" id="ARBA00022801"/>
    </source>
</evidence>
<protein>
    <submittedName>
        <fullName evidence="10">Alpha-amylase</fullName>
    </submittedName>
</protein>
<evidence type="ECO:0000256" key="3">
    <source>
        <dbReference type="ARBA" id="ARBA00022723"/>
    </source>
</evidence>
<gene>
    <name evidence="10" type="ORF">GCM10011532_07130</name>
</gene>
<dbReference type="InterPro" id="IPR006047">
    <property type="entry name" value="GH13_cat_dom"/>
</dbReference>
<keyword evidence="8" id="KW-0732">Signal</keyword>
<keyword evidence="5" id="KW-0119">Carbohydrate metabolism</keyword>
<dbReference type="Proteomes" id="UP000605733">
    <property type="component" value="Unassembled WGS sequence"/>
</dbReference>
<dbReference type="Pfam" id="PF00128">
    <property type="entry name" value="Alpha-amylase"/>
    <property type="match status" value="1"/>
</dbReference>
<reference evidence="11" key="1">
    <citation type="journal article" date="2019" name="Int. J. Syst. Evol. Microbiol.">
        <title>The Global Catalogue of Microorganisms (GCM) 10K type strain sequencing project: providing services to taxonomists for standard genome sequencing and annotation.</title>
        <authorList>
            <consortium name="The Broad Institute Genomics Platform"/>
            <consortium name="The Broad Institute Genome Sequencing Center for Infectious Disease"/>
            <person name="Wu L."/>
            <person name="Ma J."/>
        </authorList>
    </citation>
    <scope>NUCLEOTIDE SEQUENCE [LARGE SCALE GENOMIC DNA]</scope>
    <source>
        <strain evidence="11">CGMCC 1.15422</strain>
    </source>
</reference>
<feature type="signal peptide" evidence="8">
    <location>
        <begin position="1"/>
        <end position="23"/>
    </location>
</feature>
<comment type="similarity">
    <text evidence="2">Belongs to the glycosyl hydrolase 13 family.</text>
</comment>
<dbReference type="PIRSF" id="PIRSF001021">
    <property type="entry name" value="Alph-amls_thrmst"/>
    <property type="match status" value="1"/>
</dbReference>
<evidence type="ECO:0000256" key="1">
    <source>
        <dbReference type="ARBA" id="ARBA00001913"/>
    </source>
</evidence>
<name>A0ABQ1WF89_9FLAO</name>
<evidence type="ECO:0000259" key="9">
    <source>
        <dbReference type="SMART" id="SM00642"/>
    </source>
</evidence>
<comment type="caution">
    <text evidence="10">The sequence shown here is derived from an EMBL/GenBank/DDBJ whole genome shotgun (WGS) entry which is preliminary data.</text>
</comment>
<evidence type="ECO:0000313" key="11">
    <source>
        <dbReference type="Proteomes" id="UP000605733"/>
    </source>
</evidence>
<dbReference type="Gene3D" id="3.20.20.80">
    <property type="entry name" value="Glycosidases"/>
    <property type="match status" value="1"/>
</dbReference>
<comment type="cofactor">
    <cofactor evidence="1">
        <name>Ca(2+)</name>
        <dbReference type="ChEBI" id="CHEBI:29108"/>
    </cofactor>
</comment>
<dbReference type="EMBL" id="BMIX01000001">
    <property type="protein sequence ID" value="GGG26291.1"/>
    <property type="molecule type" value="Genomic_DNA"/>
</dbReference>
<organism evidence="10 11">
    <name type="scientific">Christiangramia forsetii</name>
    <dbReference type="NCBI Taxonomy" id="411153"/>
    <lineage>
        <taxon>Bacteria</taxon>
        <taxon>Pseudomonadati</taxon>
        <taxon>Bacteroidota</taxon>
        <taxon>Flavobacteriia</taxon>
        <taxon>Flavobacteriales</taxon>
        <taxon>Flavobacteriaceae</taxon>
        <taxon>Christiangramia</taxon>
    </lineage>
</organism>
<dbReference type="RefSeq" id="WP_011710009.1">
    <property type="nucleotide sequence ID" value="NZ_BMIX01000001.1"/>
</dbReference>
<evidence type="ECO:0000256" key="7">
    <source>
        <dbReference type="SAM" id="MobiDB-lite"/>
    </source>
</evidence>
<dbReference type="InterPro" id="IPR013776">
    <property type="entry name" value="A-amylase_thermo"/>
</dbReference>
<dbReference type="InterPro" id="IPR015237">
    <property type="entry name" value="Alpha-amylase_C_pro"/>
</dbReference>
<evidence type="ECO:0000256" key="8">
    <source>
        <dbReference type="SAM" id="SignalP"/>
    </source>
</evidence>
<dbReference type="CDD" id="cd11314">
    <property type="entry name" value="AmyAc_arch_bac_plant_AmyA"/>
    <property type="match status" value="1"/>
</dbReference>
<proteinExistence type="inferred from homology"/>
<feature type="domain" description="Glycosyl hydrolase family 13 catalytic" evidence="9">
    <location>
        <begin position="61"/>
        <end position="394"/>
    </location>
</feature>